<sequence length="302" mass="33143">MLSSVFDSSTTRARLVAAMAGAALFVLPERPAAALSCDSPPWEEGGATNLLDAARQFPIDAQFWELRSCTYELDMPSNCRLERGDDVIPVDIDLDGADHCEVDPTYVGDGNNPDVIVRYVPTRSMIPNRAYVLACDTNGPPANNDSFQHTVVRSRLDPEPAAAPGSLDDLVLEYKRGDDGCCSTGDWMELQLDHEQTWLREGGYVEAMYDDGQVFVVNGPDPWSERIEMPPTNKGLALTPVAANGVRGETLRLERGDYDRELVYVACAFTRNPSPLALWLIAPLLWIGTLGRRRRRAVGGAS</sequence>
<name>A0ABT5E6X4_9BACT</name>
<dbReference type="EMBL" id="JAQNDL010000003">
    <property type="protein sequence ID" value="MDC0721612.1"/>
    <property type="molecule type" value="Genomic_DNA"/>
</dbReference>
<accession>A0ABT5E6X4</accession>
<evidence type="ECO:0008006" key="3">
    <source>
        <dbReference type="Google" id="ProtNLM"/>
    </source>
</evidence>
<dbReference type="RefSeq" id="WP_272090114.1">
    <property type="nucleotide sequence ID" value="NZ_JAQNDL010000003.1"/>
</dbReference>
<gene>
    <name evidence="1" type="ORF">POL25_32185</name>
</gene>
<reference evidence="1 2" key="1">
    <citation type="submission" date="2022-11" db="EMBL/GenBank/DDBJ databases">
        <title>Minimal conservation of predation-associated metabolite biosynthetic gene clusters underscores biosynthetic potential of Myxococcota including descriptions for ten novel species: Archangium lansinium sp. nov., Myxococcus landrumus sp. nov., Nannocystis bai.</title>
        <authorList>
            <person name="Ahearne A."/>
            <person name="Stevens C."/>
            <person name="Dowd S."/>
        </authorList>
    </citation>
    <scope>NUCLEOTIDE SEQUENCE [LARGE SCALE GENOMIC DNA]</scope>
    <source>
        <strain evidence="1 2">BB15-2</strain>
    </source>
</reference>
<proteinExistence type="predicted"/>
<evidence type="ECO:0000313" key="1">
    <source>
        <dbReference type="EMBL" id="MDC0721612.1"/>
    </source>
</evidence>
<keyword evidence="2" id="KW-1185">Reference proteome</keyword>
<evidence type="ECO:0000313" key="2">
    <source>
        <dbReference type="Proteomes" id="UP001221686"/>
    </source>
</evidence>
<organism evidence="1 2">
    <name type="scientific">Nannocystis bainbridge</name>
    <dbReference type="NCBI Taxonomy" id="2995303"/>
    <lineage>
        <taxon>Bacteria</taxon>
        <taxon>Pseudomonadati</taxon>
        <taxon>Myxococcota</taxon>
        <taxon>Polyangia</taxon>
        <taxon>Nannocystales</taxon>
        <taxon>Nannocystaceae</taxon>
        <taxon>Nannocystis</taxon>
    </lineage>
</organism>
<dbReference type="Proteomes" id="UP001221686">
    <property type="component" value="Unassembled WGS sequence"/>
</dbReference>
<protein>
    <recommendedName>
        <fullName evidence="3">MYXO-CTERM domain-containing protein</fullName>
    </recommendedName>
</protein>
<comment type="caution">
    <text evidence="1">The sequence shown here is derived from an EMBL/GenBank/DDBJ whole genome shotgun (WGS) entry which is preliminary data.</text>
</comment>